<feature type="compositionally biased region" description="Polar residues" evidence="2">
    <location>
        <begin position="1583"/>
        <end position="1599"/>
    </location>
</feature>
<feature type="region of interest" description="Disordered" evidence="2">
    <location>
        <begin position="100"/>
        <end position="168"/>
    </location>
</feature>
<feature type="region of interest" description="Disordered" evidence="2">
    <location>
        <begin position="268"/>
        <end position="457"/>
    </location>
</feature>
<dbReference type="InterPro" id="IPR036020">
    <property type="entry name" value="WW_dom_sf"/>
</dbReference>
<feature type="compositionally biased region" description="Basic and acidic residues" evidence="2">
    <location>
        <begin position="294"/>
        <end position="307"/>
    </location>
</feature>
<feature type="coiled-coil region" evidence="1">
    <location>
        <begin position="863"/>
        <end position="894"/>
    </location>
</feature>
<feature type="coiled-coil region" evidence="1">
    <location>
        <begin position="1643"/>
        <end position="1702"/>
    </location>
</feature>
<evidence type="ECO:0000313" key="4">
    <source>
        <dbReference type="EMBL" id="CAK1582549.1"/>
    </source>
</evidence>
<feature type="domain" description="WW" evidence="3">
    <location>
        <begin position="51"/>
        <end position="85"/>
    </location>
</feature>
<feature type="compositionally biased region" description="Basic and acidic residues" evidence="2">
    <location>
        <begin position="554"/>
        <end position="576"/>
    </location>
</feature>
<name>A0AAV1KL06_9NEOP</name>
<comment type="caution">
    <text evidence="4">The sequence shown here is derived from an EMBL/GenBank/DDBJ whole genome shotgun (WGS) entry which is preliminary data.</text>
</comment>
<feature type="region of interest" description="Disordered" evidence="2">
    <location>
        <begin position="1558"/>
        <end position="1602"/>
    </location>
</feature>
<dbReference type="Pfam" id="PF00397">
    <property type="entry name" value="WW"/>
    <property type="match status" value="1"/>
</dbReference>
<sequence>MSSPSAVVCREIFDENSQPSADEISEYAQQLGIDPESESHLLPLAREGLMQALPPPWKAYFDEKLQTHYYYNEETKKTQWEHPLDNVYRELVKRARDASTHDDTCASVQELPTSEDHTKNLERVETKVESDDDELSTDSENHPSDVKDATNATQRRLTPLGRPPLAPLSRLDKKLSDLRISPLRRSVDSPISPKPVLVRNTSDRDLLCRPTFERPKVLFKQQSEIIDLKMHVLNSPEDENFSPLLSSAKIDKGLPFSGKGNMFLKFSKSDLPSPDTEKSLPADSVTKSDPPKGILREKSDSFQRKNESAILGRPKQTASFDEDKKSVRFKLENVPEPTVSPGSNSSSDQNEGQSSIISAPPSLPSSLAPLSPIVPSSPVIPLSPISSPVPSMMNTVHLSPLVARPPLPPRPQTSESARDNKNVPSSEKDSLDGETREKSPRRRLLRPPASDYIKPDLFQKNFQKISDLVRRGEVDSTPVSLEESGSDKESRPRSPMVPQKNKISINLMESIESETSIDSPDREFANIDLNDLDESNESHNIQNEAQIENNIEAKNNDKEVVSAKEKEETSETHSKASEPIQNMPQCLANIPIPQIKVPKLDFLSKQQKFAHSDSEESRKSSNREEDIKITPRSNSIDIPKDDKNQIKLSPTPSLGSDRSPRLDFGKTWSSPFSTFKPLNKAVISPQIKSSDSSTSLGKGVTSPRLDGVIISQSKSSSDNVVVVYQFETQEDNLSKPIKSPLIPDMGTRDFMERNKNDERRRLELSLQKELELIRMEWSAKEKKMKAELQEELREAEQKFLTEKRVRLDEQAERHKKEMEDALSAAEHNHEQMLQNALKEIEKRYQIDVEAAEKQHADSMARLREDYRVKLTEEREQLEIENERALTELREQLQISLNTERTQMIEENRATIEALREEHTNRVTDLRHDYRAEVEHLRRQHACHVEELRARLAGERAAAARGSTHERALADKYRCLKEKYARLKHDVKVTRSHTLTARCTHERALADMYRCLKEKYARLKHDVKVTRSHTLTARCTHERALADMYRCLKEKYARLKHDVKVTRSHTLTARCTHERALADMYRCLKEKYARLKHDVKVTRSHTLTARCTHERALADMYRCLKEKYARLKHDVKVTRSHTLTARCTHERALADMYRCLKEKYARLKHDVKVTRSHTLTARCTHERALADMYRCLKEKYARLKHDVKVTRSHTLTARCTHERALADMYRCLKEKYARLKHDVKVTRSHTLTARCTHERALADMYRCLKEKYARLKHDVKVTRSHTLTARCTHERALADMYRCLKEKYARLKHDVKVTRSHTLTARCTHERALADMYRCLKEKYARLKHDVKVTRSHTLTARCTHERALADMYRCLKEKYARLKHDVKVTRSHTLTARCTHERALADMYRCLKEKYARLKHDVKMSIERRNKRREMSMTTGSETEKSNSHKATQSLEKCKEVNETSVSAVIETEPLRVKANNNPTIKYNDNETSISESNAHKSENNNDEWKAKSSVSISLCIVFVNMFLFRCLNITTAKFMGNFQQLKRTWKCPTCTNVTKRRHRNDDTPLKINSEESSPPDLVDTSGGDSISQTEDSNEQLSPNMELPGVPKVNTFSFSLEEIGKLLDHKLDSKLKSAHVCLATEIKQEFRDVLKNLESDFKQITESITQEVCSLKQEVSTLSEKVQALENENICIRKEIESSRQTAQSNTHLESIVAELQQQITYKDQEALLNDVEIVGIPEFSGETPMHIVLTVASKLGVSLTEQDIVYAERVGRRLNWPAKDMRTGNQNSSSVSVSARPLVVRLTRRALRDHLIKNARVRRTLTTVDLGLLPHESSTFYVNERLTKTNRILFAKTREMARNLNWKFVWTKGGRVYVKREDSPNIYARIVNSEMDIERVFGVPCSKTSK</sequence>
<feature type="region of interest" description="Disordered" evidence="2">
    <location>
        <begin position="469"/>
        <end position="502"/>
    </location>
</feature>
<dbReference type="CDD" id="cd00201">
    <property type="entry name" value="WW"/>
    <property type="match status" value="1"/>
</dbReference>
<feature type="region of interest" description="Disordered" evidence="2">
    <location>
        <begin position="1477"/>
        <end position="1504"/>
    </location>
</feature>
<feature type="coiled-coil region" evidence="1">
    <location>
        <begin position="778"/>
        <end position="835"/>
    </location>
</feature>
<dbReference type="CDD" id="cd06503">
    <property type="entry name" value="ATP-synt_Fo_b"/>
    <property type="match status" value="1"/>
</dbReference>
<feature type="compositionally biased region" description="Polar residues" evidence="2">
    <location>
        <begin position="646"/>
        <end position="656"/>
    </location>
</feature>
<dbReference type="InterPro" id="IPR057251">
    <property type="entry name" value="FP_C"/>
</dbReference>
<dbReference type="PROSITE" id="PS50020">
    <property type="entry name" value="WW_DOMAIN_2"/>
    <property type="match status" value="1"/>
</dbReference>
<feature type="region of interest" description="Disordered" evidence="2">
    <location>
        <begin position="606"/>
        <end position="662"/>
    </location>
</feature>
<dbReference type="EMBL" id="CAVLGL010000046">
    <property type="protein sequence ID" value="CAK1582549.1"/>
    <property type="molecule type" value="Genomic_DNA"/>
</dbReference>
<evidence type="ECO:0000256" key="1">
    <source>
        <dbReference type="SAM" id="Coils"/>
    </source>
</evidence>
<dbReference type="InterPro" id="IPR053233">
    <property type="entry name" value="ABRA-related"/>
</dbReference>
<dbReference type="Gene3D" id="3.30.1470.10">
    <property type="entry name" value="Photosystem I PsaD, reaction center subunit II"/>
    <property type="match status" value="1"/>
</dbReference>
<keyword evidence="5" id="KW-1185">Reference proteome</keyword>
<feature type="compositionally biased region" description="Basic and acidic residues" evidence="2">
    <location>
        <begin position="139"/>
        <end position="148"/>
    </location>
</feature>
<feature type="region of interest" description="Disordered" evidence="2">
    <location>
        <begin position="1426"/>
        <end position="1453"/>
    </location>
</feature>
<evidence type="ECO:0000313" key="5">
    <source>
        <dbReference type="Proteomes" id="UP001314205"/>
    </source>
</evidence>
<evidence type="ECO:0000256" key="2">
    <source>
        <dbReference type="SAM" id="MobiDB-lite"/>
    </source>
</evidence>
<feature type="compositionally biased region" description="Basic and acidic residues" evidence="2">
    <location>
        <begin position="321"/>
        <end position="333"/>
    </location>
</feature>
<feature type="compositionally biased region" description="Basic and acidic residues" evidence="2">
    <location>
        <begin position="114"/>
        <end position="129"/>
    </location>
</feature>
<feature type="compositionally biased region" description="Low complexity" evidence="2">
    <location>
        <begin position="354"/>
        <end position="391"/>
    </location>
</feature>
<dbReference type="PROSITE" id="PS01159">
    <property type="entry name" value="WW_DOMAIN_1"/>
    <property type="match status" value="1"/>
</dbReference>
<evidence type="ECO:0000259" key="3">
    <source>
        <dbReference type="PROSITE" id="PS50020"/>
    </source>
</evidence>
<dbReference type="SUPFAM" id="SSF51045">
    <property type="entry name" value="WW domain"/>
    <property type="match status" value="1"/>
</dbReference>
<keyword evidence="1" id="KW-0175">Coiled coil</keyword>
<dbReference type="Proteomes" id="UP001314205">
    <property type="component" value="Unassembled WGS sequence"/>
</dbReference>
<feature type="compositionally biased region" description="Low complexity" evidence="2">
    <location>
        <begin position="543"/>
        <end position="553"/>
    </location>
</feature>
<proteinExistence type="predicted"/>
<dbReference type="PANTHER" id="PTHR21715:SF0">
    <property type="entry name" value="RH04127P"/>
    <property type="match status" value="1"/>
</dbReference>
<protein>
    <recommendedName>
        <fullName evidence="3">WW domain-containing protein</fullName>
    </recommendedName>
</protein>
<feature type="compositionally biased region" description="Polar residues" evidence="2">
    <location>
        <begin position="1477"/>
        <end position="1493"/>
    </location>
</feature>
<feature type="compositionally biased region" description="Basic and acidic residues" evidence="2">
    <location>
        <begin position="1494"/>
        <end position="1504"/>
    </location>
</feature>
<dbReference type="InterPro" id="IPR001202">
    <property type="entry name" value="WW_dom"/>
</dbReference>
<feature type="region of interest" description="Disordered" evidence="2">
    <location>
        <begin position="543"/>
        <end position="587"/>
    </location>
</feature>
<accession>A0AAV1KL06</accession>
<dbReference type="SMART" id="SM00456">
    <property type="entry name" value="WW"/>
    <property type="match status" value="1"/>
</dbReference>
<feature type="compositionally biased region" description="Basic and acidic residues" evidence="2">
    <location>
        <begin position="416"/>
        <end position="438"/>
    </location>
</feature>
<dbReference type="PANTHER" id="PTHR21715">
    <property type="entry name" value="RH04127P"/>
    <property type="match status" value="1"/>
</dbReference>
<gene>
    <name evidence="4" type="ORF">PARMNEM_LOCUS4061</name>
</gene>
<feature type="compositionally biased region" description="Polar residues" evidence="2">
    <location>
        <begin position="340"/>
        <end position="353"/>
    </location>
</feature>
<reference evidence="4 5" key="1">
    <citation type="submission" date="2023-11" db="EMBL/GenBank/DDBJ databases">
        <authorList>
            <person name="Hedman E."/>
            <person name="Englund M."/>
            <person name="Stromberg M."/>
            <person name="Nyberg Akerstrom W."/>
            <person name="Nylinder S."/>
            <person name="Jareborg N."/>
            <person name="Kallberg Y."/>
            <person name="Kronander E."/>
        </authorList>
    </citation>
    <scope>NUCLEOTIDE SEQUENCE [LARGE SCALE GENOMIC DNA]</scope>
</reference>
<organism evidence="4 5">
    <name type="scientific">Parnassius mnemosyne</name>
    <name type="common">clouded apollo</name>
    <dbReference type="NCBI Taxonomy" id="213953"/>
    <lineage>
        <taxon>Eukaryota</taxon>
        <taxon>Metazoa</taxon>
        <taxon>Ecdysozoa</taxon>
        <taxon>Arthropoda</taxon>
        <taxon>Hexapoda</taxon>
        <taxon>Insecta</taxon>
        <taxon>Pterygota</taxon>
        <taxon>Neoptera</taxon>
        <taxon>Endopterygota</taxon>
        <taxon>Lepidoptera</taxon>
        <taxon>Glossata</taxon>
        <taxon>Ditrysia</taxon>
        <taxon>Papilionoidea</taxon>
        <taxon>Papilionidae</taxon>
        <taxon>Parnassiinae</taxon>
        <taxon>Parnassini</taxon>
        <taxon>Parnassius</taxon>
        <taxon>Driopa</taxon>
    </lineage>
</organism>
<feature type="compositionally biased region" description="Basic and acidic residues" evidence="2">
    <location>
        <begin position="610"/>
        <end position="629"/>
    </location>
</feature>
<dbReference type="Pfam" id="PF25298">
    <property type="entry name" value="Baculo_FP_2nd"/>
    <property type="match status" value="1"/>
</dbReference>